<evidence type="ECO:0000313" key="3">
    <source>
        <dbReference type="Proteomes" id="UP000321577"/>
    </source>
</evidence>
<sequence>MITTLTPDLTTAVPAELARQLNLRPGTQLDWEADADGLVIHVKAIEPSREELLKRVRELGRKHKREGVDAIGDLIRERELEHDMRERVLS</sequence>
<dbReference type="InterPro" id="IPR007159">
    <property type="entry name" value="SpoVT-AbrB_dom"/>
</dbReference>
<dbReference type="Pfam" id="PF04014">
    <property type="entry name" value="MazE_antitoxin"/>
    <property type="match status" value="1"/>
</dbReference>
<dbReference type="GO" id="GO:0003677">
    <property type="term" value="F:DNA binding"/>
    <property type="evidence" value="ECO:0007669"/>
    <property type="project" value="InterPro"/>
</dbReference>
<dbReference type="InterPro" id="IPR037914">
    <property type="entry name" value="SpoVT-AbrB_sf"/>
</dbReference>
<accession>A0A512MHN7</accession>
<organism evidence="2 3">
    <name type="scientific">Brevifollis gellanilyticus</name>
    <dbReference type="NCBI Taxonomy" id="748831"/>
    <lineage>
        <taxon>Bacteria</taxon>
        <taxon>Pseudomonadati</taxon>
        <taxon>Verrucomicrobiota</taxon>
        <taxon>Verrucomicrobiia</taxon>
        <taxon>Verrucomicrobiales</taxon>
        <taxon>Verrucomicrobiaceae</taxon>
    </lineage>
</organism>
<gene>
    <name evidence="2" type="ORF">BGE01nite_55440</name>
</gene>
<name>A0A512MHN7_9BACT</name>
<reference evidence="2 3" key="1">
    <citation type="submission" date="2019-07" db="EMBL/GenBank/DDBJ databases">
        <title>Whole genome shotgun sequence of Brevifollis gellanilyticus NBRC 108608.</title>
        <authorList>
            <person name="Hosoyama A."/>
            <person name="Uohara A."/>
            <person name="Ohji S."/>
            <person name="Ichikawa N."/>
        </authorList>
    </citation>
    <scope>NUCLEOTIDE SEQUENCE [LARGE SCALE GENOMIC DNA]</scope>
    <source>
        <strain evidence="2 3">NBRC 108608</strain>
    </source>
</reference>
<dbReference type="RefSeq" id="WP_146855950.1">
    <property type="nucleotide sequence ID" value="NZ_BKAG01000080.1"/>
</dbReference>
<dbReference type="SMART" id="SM00966">
    <property type="entry name" value="SpoVT_AbrB"/>
    <property type="match status" value="1"/>
</dbReference>
<feature type="domain" description="SpoVT-AbrB" evidence="1">
    <location>
        <begin position="3"/>
        <end position="48"/>
    </location>
</feature>
<evidence type="ECO:0000313" key="2">
    <source>
        <dbReference type="EMBL" id="GEP46253.1"/>
    </source>
</evidence>
<proteinExistence type="predicted"/>
<dbReference type="Proteomes" id="UP000321577">
    <property type="component" value="Unassembled WGS sequence"/>
</dbReference>
<dbReference type="SUPFAM" id="SSF89447">
    <property type="entry name" value="AbrB/MazE/MraZ-like"/>
    <property type="match status" value="1"/>
</dbReference>
<evidence type="ECO:0000259" key="1">
    <source>
        <dbReference type="SMART" id="SM00966"/>
    </source>
</evidence>
<protein>
    <recommendedName>
        <fullName evidence="1">SpoVT-AbrB domain-containing protein</fullName>
    </recommendedName>
</protein>
<keyword evidence="3" id="KW-1185">Reference proteome</keyword>
<dbReference type="EMBL" id="BKAG01000080">
    <property type="protein sequence ID" value="GEP46253.1"/>
    <property type="molecule type" value="Genomic_DNA"/>
</dbReference>
<dbReference type="AlphaFoldDB" id="A0A512MHN7"/>
<comment type="caution">
    <text evidence="2">The sequence shown here is derived from an EMBL/GenBank/DDBJ whole genome shotgun (WGS) entry which is preliminary data.</text>
</comment>